<dbReference type="EMBL" id="OX459119">
    <property type="protein sequence ID" value="CAI9094373.1"/>
    <property type="molecule type" value="Genomic_DNA"/>
</dbReference>
<keyword evidence="2" id="KW-1185">Reference proteome</keyword>
<name>A0AAV1CH61_OLDCO</name>
<protein>
    <submittedName>
        <fullName evidence="1">OLC1v1030098C1</fullName>
    </submittedName>
</protein>
<evidence type="ECO:0000313" key="1">
    <source>
        <dbReference type="EMBL" id="CAI9094373.1"/>
    </source>
</evidence>
<dbReference type="Proteomes" id="UP001161247">
    <property type="component" value="Chromosome 2"/>
</dbReference>
<sequence length="185" mass="20900">MQAASEDARVYNDNIIEDLLDEAKMQIAECLVSILKVGLGFVGMLPGKSLMRFKSVSSENAKVENRLSFRLNTAEFFPISFRHTEEKFELLPAPDQMKHSDHSPLVFLTEIEGNFTLAIQWNVVSSQVTLWRLMDRQGQVWEKSQIRLPRYSLVDQKIGSVPGSTCCSTDKNCGRLSVLVCPRFG</sequence>
<dbReference type="AlphaFoldDB" id="A0AAV1CH61"/>
<accession>A0AAV1CH61</accession>
<organism evidence="1 2">
    <name type="scientific">Oldenlandia corymbosa var. corymbosa</name>
    <dbReference type="NCBI Taxonomy" id="529605"/>
    <lineage>
        <taxon>Eukaryota</taxon>
        <taxon>Viridiplantae</taxon>
        <taxon>Streptophyta</taxon>
        <taxon>Embryophyta</taxon>
        <taxon>Tracheophyta</taxon>
        <taxon>Spermatophyta</taxon>
        <taxon>Magnoliopsida</taxon>
        <taxon>eudicotyledons</taxon>
        <taxon>Gunneridae</taxon>
        <taxon>Pentapetalae</taxon>
        <taxon>asterids</taxon>
        <taxon>lamiids</taxon>
        <taxon>Gentianales</taxon>
        <taxon>Rubiaceae</taxon>
        <taxon>Rubioideae</taxon>
        <taxon>Spermacoceae</taxon>
        <taxon>Hedyotis-Oldenlandia complex</taxon>
        <taxon>Oldenlandia</taxon>
    </lineage>
</organism>
<evidence type="ECO:0000313" key="2">
    <source>
        <dbReference type="Proteomes" id="UP001161247"/>
    </source>
</evidence>
<gene>
    <name evidence="1" type="ORF">OLC1_LOCUS5552</name>
</gene>
<reference evidence="1" key="1">
    <citation type="submission" date="2023-03" db="EMBL/GenBank/DDBJ databases">
        <authorList>
            <person name="Julca I."/>
        </authorList>
    </citation>
    <scope>NUCLEOTIDE SEQUENCE</scope>
</reference>
<proteinExistence type="predicted"/>